<accession>A0A484IAE7</accession>
<gene>
    <name evidence="1" type="ORF">NFRAN_2390</name>
</gene>
<sequence length="183" mass="21976">MTKLLELNKIKHQESQVENLSYYSMINKIKKWLDEAPDLSYREEDKLHPGLYYKLWIFFNDGKTISITLDYIKNYAIQNCVVVGWHWRLDDIDKEALSSIKSTKIKQQFIESLNDIYEDKNFKITAEFNGKYFNNISIGKDLQLENLTESLFFECLIDLSLAWEYVMNNFDFRNIQRKKLIFR</sequence>
<dbReference type="Proteomes" id="UP000294299">
    <property type="component" value="Chromosome NFRAN"/>
</dbReference>
<organism evidence="1 2">
    <name type="scientific">Candidatus Nitrosocosmicus franklandianus</name>
    <dbReference type="NCBI Taxonomy" id="1798806"/>
    <lineage>
        <taxon>Archaea</taxon>
        <taxon>Nitrososphaerota</taxon>
        <taxon>Nitrososphaeria</taxon>
        <taxon>Nitrososphaerales</taxon>
        <taxon>Nitrososphaeraceae</taxon>
        <taxon>Candidatus Nitrosocosmicus</taxon>
    </lineage>
</organism>
<evidence type="ECO:0000313" key="2">
    <source>
        <dbReference type="Proteomes" id="UP000294299"/>
    </source>
</evidence>
<reference evidence="1 2" key="1">
    <citation type="submission" date="2019-02" db="EMBL/GenBank/DDBJ databases">
        <authorList>
            <person name="Lehtovirta-Morley E L."/>
        </authorList>
    </citation>
    <scope>NUCLEOTIDE SEQUENCE [LARGE SCALE GENOMIC DNA]</scope>
    <source>
        <strain evidence="1">NFRAN1</strain>
    </source>
</reference>
<protein>
    <submittedName>
        <fullName evidence="1">Uncharacterized protein</fullName>
    </submittedName>
</protein>
<name>A0A484IAE7_9ARCH</name>
<dbReference type="Gene3D" id="3.30.1460.10">
    <property type="match status" value="1"/>
</dbReference>
<dbReference type="KEGG" id="nfn:NFRAN_2390"/>
<dbReference type="AlphaFoldDB" id="A0A484IAE7"/>
<evidence type="ECO:0000313" key="1">
    <source>
        <dbReference type="EMBL" id="VFJ14712.1"/>
    </source>
</evidence>
<keyword evidence="2" id="KW-1185">Reference proteome</keyword>
<dbReference type="EMBL" id="LR216287">
    <property type="protein sequence ID" value="VFJ14712.1"/>
    <property type="molecule type" value="Genomic_DNA"/>
</dbReference>
<proteinExistence type="predicted"/>